<dbReference type="EMBL" id="JBDPZN010000016">
    <property type="protein sequence ID" value="MEO3684546.1"/>
    <property type="molecule type" value="Genomic_DNA"/>
</dbReference>
<dbReference type="Proteomes" id="UP001477278">
    <property type="component" value="Unassembled WGS sequence"/>
</dbReference>
<reference evidence="1 2" key="1">
    <citation type="submission" date="2024-05" db="EMBL/GenBank/DDBJ databases">
        <title>Genome sequencing of Marine Estuary Bacteria, Shewanella vesiculosa and S. baltica, and Pseudomonas syringae.</title>
        <authorList>
            <person name="Gurung A."/>
            <person name="Maclea K.S."/>
        </authorList>
    </citation>
    <scope>NUCLEOTIDE SEQUENCE [LARGE SCALE GENOMIC DNA]</scope>
    <source>
        <strain evidence="1 2">1A</strain>
    </source>
</reference>
<keyword evidence="2" id="KW-1185">Reference proteome</keyword>
<gene>
    <name evidence="1" type="ORF">ABHN84_19985</name>
</gene>
<evidence type="ECO:0000313" key="1">
    <source>
        <dbReference type="EMBL" id="MEO3684546.1"/>
    </source>
</evidence>
<dbReference type="RefSeq" id="WP_347690967.1">
    <property type="nucleotide sequence ID" value="NZ_JBDPZN010000016.1"/>
</dbReference>
<evidence type="ECO:0008006" key="3">
    <source>
        <dbReference type="Google" id="ProtNLM"/>
    </source>
</evidence>
<protein>
    <recommendedName>
        <fullName evidence="3">Restriction endonuclease</fullName>
    </recommendedName>
</protein>
<accession>A0ABV0FUN5</accession>
<comment type="caution">
    <text evidence="1">The sequence shown here is derived from an EMBL/GenBank/DDBJ whole genome shotgun (WGS) entry which is preliminary data.</text>
</comment>
<sequence>MDGLKDLSEIEQLKILKSIRLGCSNEAEFEAYVKNHLGEEGVEEVIRRIDGLLFEDEFLLLCKLMKSCIAINGLDQSFAIDNGFKVPDYLVAFNLSNTIYDLDPKPAKISAFVEVKTTKGSTNKIGSGFLNKYSKYAELYDLPLILASRLKINERRHCWVLQTEEQLKKSKNTSTPKSLGNNSVGHLLLNDYLITPTVDIFLDLEFTKIPTTTEFYSNLYGYLKSITMTFDGSRIVLAEEMLPFGLFLECFPQEIIFEKKHGAGFSVRRWIQRADRLLSEMVLRANYFMLDLNGDYYSSASRLLALLENDMATEINREFFDSAISYFNSAYPLFEIIRLGNEENNQKLMNALLGTEAF</sequence>
<evidence type="ECO:0000313" key="2">
    <source>
        <dbReference type="Proteomes" id="UP001477278"/>
    </source>
</evidence>
<name>A0ABV0FUN5_9GAMM</name>
<organism evidence="1 2">
    <name type="scientific">Shewanella vesiculosa</name>
    <dbReference type="NCBI Taxonomy" id="518738"/>
    <lineage>
        <taxon>Bacteria</taxon>
        <taxon>Pseudomonadati</taxon>
        <taxon>Pseudomonadota</taxon>
        <taxon>Gammaproteobacteria</taxon>
        <taxon>Alteromonadales</taxon>
        <taxon>Shewanellaceae</taxon>
        <taxon>Shewanella</taxon>
    </lineage>
</organism>
<proteinExistence type="predicted"/>